<dbReference type="RefSeq" id="WP_119407282.1">
    <property type="nucleotide sequence ID" value="NZ_CP032869.1"/>
</dbReference>
<sequence length="883" mass="99025">METAAFILDTPLPLSQNFKLLKQDALAYIQLHSGSRWTNYNTSDPGVTILDQVCFALTELGYCNDFPISDILTNANGKINYKDQFYQPEQILTTSPVTIADYRKYIIDGVANINNVVMAPYQNTGGVSNNTYQIYLAIDEQVTGEEEQNEICMAAFFYLNKRRNLGEMFMIPQPLQVKQVSINGTIEIAAGSELNTVLAAINRQIRDYIFPDVSQQGYSGLTQTGIDVNEVFNGPVLHNGYISDEALGEKKDRLTLMELIDVLSGVPGVVSLNGINFNPAQPGNIIIAAPNELIIIDLALSLFSGLSVLCRGKELPINKNIGVFISRSQDLDTGVVFGAPANIQPALPVGNYREIDSYYSIQNTFPEIFAVGPDAITSNASDFQIAQSRQLKGYLTLFDQVLANQFSQLANIDKLFSFKNQRTGTPATRNAFYAVKTPDEKKHSGYPVPYLSFAPTYFYRALYDVPNIRPLLKDNDTFGYGTVIETDKEKEQQSWIAYTQDPYNPYIWGLMGMLEDEQQNITRRNDILNHLLARHGESPDLIDAVANGIIYSGSRLKDQVIIKSLYLQNLGLLSYYRQKAYNYVGAGKLDDLPLDVPKCFGKGIFEDTNDFIFNSRELDKAEKLTEKDFINFSAIELKIGLFFGIQKLYREFISDNYDVGPGGEIIQQAFWMMSQCRGVIAIETRLLLQFVDFEIVLTQSVANGPYYKTNGHLNYEDVILVKDAFAAGTKCQIDNQSFTVLGQTFALAAADNANGGDKYFTRIDSAPNWLFTIKIIGSDRETEIPDGSPLFDNNLELIYPDFIPGLNNDDFRDRLDLLMQAELPIQSGYNCHFVTQAQLGVLIPVFSLWHNRLIRYNFNNGYNQWLAKSAGNLAIMLTLIYQS</sequence>
<dbReference type="OrthoDB" id="8263000at2"/>
<dbReference type="AlphaFoldDB" id="A0A494VXB6"/>
<gene>
    <name evidence="1" type="ORF">HYN43_028865</name>
</gene>
<protein>
    <submittedName>
        <fullName evidence="1">Uncharacterized protein</fullName>
    </submittedName>
</protein>
<reference evidence="1 2" key="1">
    <citation type="submission" date="2018-10" db="EMBL/GenBank/DDBJ databases">
        <title>Genome sequencing of Mucilaginibacter sp. HYN0043.</title>
        <authorList>
            <person name="Kim M."/>
            <person name="Yi H."/>
        </authorList>
    </citation>
    <scope>NUCLEOTIDE SEQUENCE [LARGE SCALE GENOMIC DNA]</scope>
    <source>
        <strain evidence="1 2">HYN0043</strain>
    </source>
</reference>
<name>A0A494VXB6_9SPHI</name>
<dbReference type="Proteomes" id="UP000270046">
    <property type="component" value="Chromosome"/>
</dbReference>
<keyword evidence="2" id="KW-1185">Reference proteome</keyword>
<evidence type="ECO:0000313" key="2">
    <source>
        <dbReference type="Proteomes" id="UP000270046"/>
    </source>
</evidence>
<accession>A0A494VXB6</accession>
<evidence type="ECO:0000313" key="1">
    <source>
        <dbReference type="EMBL" id="AYL99039.1"/>
    </source>
</evidence>
<dbReference type="KEGG" id="muh:HYN43_028865"/>
<dbReference type="EMBL" id="CP032869">
    <property type="protein sequence ID" value="AYL99039.1"/>
    <property type="molecule type" value="Genomic_DNA"/>
</dbReference>
<proteinExistence type="predicted"/>
<organism evidence="1 2">
    <name type="scientific">Mucilaginibacter celer</name>
    <dbReference type="NCBI Taxonomy" id="2305508"/>
    <lineage>
        <taxon>Bacteria</taxon>
        <taxon>Pseudomonadati</taxon>
        <taxon>Bacteroidota</taxon>
        <taxon>Sphingobacteriia</taxon>
        <taxon>Sphingobacteriales</taxon>
        <taxon>Sphingobacteriaceae</taxon>
        <taxon>Mucilaginibacter</taxon>
    </lineage>
</organism>